<feature type="transmembrane region" description="Helical" evidence="9">
    <location>
        <begin position="268"/>
        <end position="286"/>
    </location>
</feature>
<protein>
    <recommendedName>
        <fullName evidence="10">Major facilitator superfamily (MFS) profile domain-containing protein</fullName>
    </recommendedName>
</protein>
<dbReference type="Pfam" id="PF01261">
    <property type="entry name" value="AP_endonuc_2"/>
    <property type="match status" value="1"/>
</dbReference>
<feature type="region of interest" description="Disordered" evidence="8">
    <location>
        <begin position="182"/>
        <end position="216"/>
    </location>
</feature>
<dbReference type="PANTHER" id="PTHR42718">
    <property type="entry name" value="MAJOR FACILITATOR SUPERFAMILY MULTIDRUG TRANSPORTER MFSC"/>
    <property type="match status" value="1"/>
</dbReference>
<keyword evidence="5 9" id="KW-0812">Transmembrane</keyword>
<evidence type="ECO:0000259" key="10">
    <source>
        <dbReference type="PROSITE" id="PS50850"/>
    </source>
</evidence>
<dbReference type="GO" id="GO:0044550">
    <property type="term" value="P:secondary metabolite biosynthetic process"/>
    <property type="evidence" value="ECO:0007669"/>
    <property type="project" value="UniProtKB-ARBA"/>
</dbReference>
<keyword evidence="6 9" id="KW-1133">Transmembrane helix</keyword>
<reference evidence="11" key="1">
    <citation type="submission" date="2021-08" db="EMBL/GenBank/DDBJ databases">
        <title>Global Aspergillus fumigatus from environmental and clinical sources.</title>
        <authorList>
            <person name="Barber A."/>
            <person name="Sae-Ong T."/>
        </authorList>
    </citation>
    <scope>NUCLEOTIDE SEQUENCE</scope>
    <source>
        <strain evidence="11">NRZ-2016-071</strain>
    </source>
</reference>
<evidence type="ECO:0000256" key="1">
    <source>
        <dbReference type="ARBA" id="ARBA00004141"/>
    </source>
</evidence>
<dbReference type="InterPro" id="IPR036259">
    <property type="entry name" value="MFS_trans_sf"/>
</dbReference>
<dbReference type="SUPFAM" id="SSF53335">
    <property type="entry name" value="S-adenosyl-L-methionine-dependent methyltransferases"/>
    <property type="match status" value="1"/>
</dbReference>
<keyword evidence="2" id="KW-0489">Methyltransferase</keyword>
<evidence type="ECO:0000256" key="5">
    <source>
        <dbReference type="ARBA" id="ARBA00022692"/>
    </source>
</evidence>
<dbReference type="Gene3D" id="3.40.50.150">
    <property type="entry name" value="Vaccinia Virus protein VP39"/>
    <property type="match status" value="1"/>
</dbReference>
<keyword evidence="4" id="KW-0949">S-adenosyl-L-methionine</keyword>
<dbReference type="InterPro" id="IPR013022">
    <property type="entry name" value="Xyl_isomerase-like_TIM-brl"/>
</dbReference>
<dbReference type="FunFam" id="1.20.1250.20:FF:001181">
    <property type="entry name" value="Major facilitator superfamily multidrug transporter mdr3"/>
    <property type="match status" value="1"/>
</dbReference>
<evidence type="ECO:0000256" key="4">
    <source>
        <dbReference type="ARBA" id="ARBA00022691"/>
    </source>
</evidence>
<feature type="transmembrane region" description="Helical" evidence="9">
    <location>
        <begin position="554"/>
        <end position="575"/>
    </location>
</feature>
<evidence type="ECO:0000313" key="12">
    <source>
        <dbReference type="Proteomes" id="UP000813423"/>
    </source>
</evidence>
<comment type="subcellular location">
    <subcellularLocation>
        <location evidence="1">Membrane</location>
        <topology evidence="1">Multi-pass membrane protein</topology>
    </subcellularLocation>
</comment>
<feature type="transmembrane region" description="Helical" evidence="9">
    <location>
        <begin position="360"/>
        <end position="387"/>
    </location>
</feature>
<feature type="transmembrane region" description="Helical" evidence="9">
    <location>
        <begin position="456"/>
        <end position="473"/>
    </location>
</feature>
<comment type="caution">
    <text evidence="11">The sequence shown here is derived from an EMBL/GenBank/DDBJ whole genome shotgun (WGS) entry which is preliminary data.</text>
</comment>
<dbReference type="SUPFAM" id="SSF51658">
    <property type="entry name" value="Xylose isomerase-like"/>
    <property type="match status" value="1"/>
</dbReference>
<feature type="transmembrane region" description="Helical" evidence="9">
    <location>
        <begin position="626"/>
        <end position="650"/>
    </location>
</feature>
<feature type="transmembrane region" description="Helical" evidence="9">
    <location>
        <begin position="227"/>
        <end position="248"/>
    </location>
</feature>
<dbReference type="GO" id="GO:0022857">
    <property type="term" value="F:transmembrane transporter activity"/>
    <property type="evidence" value="ECO:0007669"/>
    <property type="project" value="InterPro"/>
</dbReference>
<evidence type="ECO:0000256" key="9">
    <source>
        <dbReference type="SAM" id="Phobius"/>
    </source>
</evidence>
<dbReference type="InterPro" id="IPR036237">
    <property type="entry name" value="Xyl_isomerase-like_sf"/>
</dbReference>
<dbReference type="InterPro" id="IPR029063">
    <property type="entry name" value="SAM-dependent_MTases_sf"/>
</dbReference>
<dbReference type="GO" id="GO:0008171">
    <property type="term" value="F:O-methyltransferase activity"/>
    <property type="evidence" value="ECO:0007669"/>
    <property type="project" value="InterPro"/>
</dbReference>
<dbReference type="GO" id="GO:0016020">
    <property type="term" value="C:membrane"/>
    <property type="evidence" value="ECO:0007669"/>
    <property type="project" value="UniProtKB-SubCell"/>
</dbReference>
<evidence type="ECO:0000256" key="7">
    <source>
        <dbReference type="ARBA" id="ARBA00023136"/>
    </source>
</evidence>
<dbReference type="GO" id="GO:0032259">
    <property type="term" value="P:methylation"/>
    <property type="evidence" value="ECO:0007669"/>
    <property type="project" value="UniProtKB-KW"/>
</dbReference>
<dbReference type="PANTHER" id="PTHR42718:SF41">
    <property type="entry name" value="MFS TRANSPORTER OF UNKOWN SPECIFICITY (AFU_ORTHOLOGUE AFUA_5G09940)-RELATED"/>
    <property type="match status" value="1"/>
</dbReference>
<evidence type="ECO:0000313" key="11">
    <source>
        <dbReference type="EMBL" id="KAH1898217.1"/>
    </source>
</evidence>
<feature type="transmembrane region" description="Helical" evidence="9">
    <location>
        <begin position="331"/>
        <end position="348"/>
    </location>
</feature>
<dbReference type="Pfam" id="PF00891">
    <property type="entry name" value="Methyltransf_2"/>
    <property type="match status" value="1"/>
</dbReference>
<dbReference type="InterPro" id="IPR001077">
    <property type="entry name" value="COMT_C"/>
</dbReference>
<feature type="domain" description="Major facilitator superfamily (MFS) profile" evidence="10">
    <location>
        <begin position="229"/>
        <end position="654"/>
    </location>
</feature>
<proteinExistence type="predicted"/>
<feature type="transmembrane region" description="Helical" evidence="9">
    <location>
        <begin position="393"/>
        <end position="411"/>
    </location>
</feature>
<dbReference type="InterPro" id="IPR020846">
    <property type="entry name" value="MFS_dom"/>
</dbReference>
<organism evidence="11 12">
    <name type="scientific">Aspergillus fumigatus</name>
    <name type="common">Neosartorya fumigata</name>
    <dbReference type="NCBI Taxonomy" id="746128"/>
    <lineage>
        <taxon>Eukaryota</taxon>
        <taxon>Fungi</taxon>
        <taxon>Dikarya</taxon>
        <taxon>Ascomycota</taxon>
        <taxon>Pezizomycotina</taxon>
        <taxon>Eurotiomycetes</taxon>
        <taxon>Eurotiomycetidae</taxon>
        <taxon>Eurotiales</taxon>
        <taxon>Aspergillaceae</taxon>
        <taxon>Aspergillus</taxon>
        <taxon>Aspergillus subgen. Fumigati</taxon>
    </lineage>
</organism>
<feature type="transmembrane region" description="Helical" evidence="9">
    <location>
        <begin position="423"/>
        <end position="444"/>
    </location>
</feature>
<gene>
    <name evidence="11" type="ORF">KXV57_009714</name>
</gene>
<evidence type="ECO:0000256" key="3">
    <source>
        <dbReference type="ARBA" id="ARBA00022679"/>
    </source>
</evidence>
<dbReference type="Gene3D" id="1.20.1250.20">
    <property type="entry name" value="MFS general substrate transporter like domains"/>
    <property type="match status" value="2"/>
</dbReference>
<keyword evidence="7 9" id="KW-0472">Membrane</keyword>
<dbReference type="InterPro" id="IPR011701">
    <property type="entry name" value="MFS"/>
</dbReference>
<name>A0A9P8NBP9_ASPFM</name>
<evidence type="ECO:0000256" key="2">
    <source>
        <dbReference type="ARBA" id="ARBA00022603"/>
    </source>
</evidence>
<feature type="transmembrane region" description="Helical" evidence="9">
    <location>
        <begin position="587"/>
        <end position="606"/>
    </location>
</feature>
<evidence type="ECO:0000256" key="6">
    <source>
        <dbReference type="ARBA" id="ARBA00022989"/>
    </source>
</evidence>
<feature type="transmembrane region" description="Helical" evidence="9">
    <location>
        <begin position="298"/>
        <end position="319"/>
    </location>
</feature>
<sequence>MALITNGGPHDVSHVVSGFAWGDLGEDAVVIDVGGADGFVGIALAQAYANLTVFVQDSINLKKEADAKIPPALKSRVFFQPHSFFEPQSRLAGMADVLLLRHILHDWDDNDCLVILRHLAAVLQPGASIIVAEQVLGQSGTYDWQTERVMRALDMQVMTPFGSKERTFDDWETLFPGGRSDIASASAEETNRQSNAGRRSVISPSEAPPEAEQSDVYQAPPPGLKEWLFILILCSTQLFVQGAFGYILIPLHIVGQTFGQGPSEATRMTWHVGGYSLTVGTFILIAGKLGDLYGSKRILVLGWAWFGVWSVIGGCSAFTHSPVFFDTARALQGIGPALLLPNALAIAGRTYPPGKKKNMIFSAFAVAAPLGCFTAGVVGSVFAQYVWWPWVMWTYSIGCFIIAAVGLWVIPSDYPRCQKAATLQFDYIGSVLGVAGLLLLNISWNQAPIDGWSTPYVYVLLIGGFLVLGLFELQERRAPGIRSWINFAMCLLWIQQCSSRQGPSQGILPALATPYLMAVITSGWLMAIACAAFLGGCILQSTAPVEQSYWMNTFWSFVIMAWGMDISFPASTTILSDAVPVKHQGASASLVNTVINYSIAIGLGIAGTVEAEVSHQGVNQLRGYRAALWSSVGLAALAFGIALVFAVCTFQEQRSSRKSSQEREQRACIEGCILGLTLTPDREWERVELGLQAVSLSLSPSLKCLAGQQSRPCPLVAPVRTICQKKLQQAAHQGFKGIEFFYEDLETFAAQSSGGASRLNILKGALRIRHLCTSLQLEIIALQPFWFYEGVLDEAEHNRLIDDKLRFWFEICHILHTDMILIPSNFLPPDPETGEPRTTGNRRVIVSDLRQAADLGLAQSPPIRFSYEALAWGNHVDTWEQSWDIVRRVDRPNFGLCLDTFNIAARVYADPASASGMTYNGAKELQRSLARLRQTVDPKRVFLFQVVDGERLKAPLVMGHEWYVAEQPSRMSWSRNARLFAFEEGGYLPVKDIARTVFALGYGGWVSMELFSRTTFDPDPNTPYGHAQRGIASWKTLVTEMQGEMVCAKADSV</sequence>
<evidence type="ECO:0000256" key="8">
    <source>
        <dbReference type="SAM" id="MobiDB-lite"/>
    </source>
</evidence>
<dbReference type="InterPro" id="IPR016461">
    <property type="entry name" value="COMT-like"/>
</dbReference>
<dbReference type="CDD" id="cd17476">
    <property type="entry name" value="MFS_Amf1_MDR_like"/>
    <property type="match status" value="1"/>
</dbReference>
<accession>A0A9P8NBP9</accession>
<feature type="transmembrane region" description="Helical" evidence="9">
    <location>
        <begin position="515"/>
        <end position="534"/>
    </location>
</feature>
<dbReference type="AlphaFoldDB" id="A0A9P8NBP9"/>
<dbReference type="Pfam" id="PF07690">
    <property type="entry name" value="MFS_1"/>
    <property type="match status" value="2"/>
</dbReference>
<dbReference type="EMBL" id="JAIBSC010000098">
    <property type="protein sequence ID" value="KAH1898217.1"/>
    <property type="molecule type" value="Genomic_DNA"/>
</dbReference>
<dbReference type="SUPFAM" id="SSF103473">
    <property type="entry name" value="MFS general substrate transporter"/>
    <property type="match status" value="1"/>
</dbReference>
<dbReference type="Proteomes" id="UP000813423">
    <property type="component" value="Unassembled WGS sequence"/>
</dbReference>
<dbReference type="PROSITE" id="PS50850">
    <property type="entry name" value="MFS"/>
    <property type="match status" value="1"/>
</dbReference>
<dbReference type="Gene3D" id="3.20.20.150">
    <property type="entry name" value="Divalent-metal-dependent TIM barrel enzymes"/>
    <property type="match status" value="1"/>
</dbReference>
<dbReference type="PROSITE" id="PS51683">
    <property type="entry name" value="SAM_OMT_II"/>
    <property type="match status" value="1"/>
</dbReference>
<keyword evidence="3" id="KW-0808">Transferase</keyword>